<protein>
    <submittedName>
        <fullName evidence="1">Uncharacterized protein</fullName>
    </submittedName>
</protein>
<accession>A0AAW0W1V2</accession>
<sequence length="626" mass="71998">LYNMETKVMDGAAQPVWLLEAVYPIHDAKTETVYLNCVSHAGPELSESTSLGTSVGTSEATTFQPAPVNTLNGTFLSSGELYRLLSASSNEIVLRSVPKGLKENCYFLVDNKDNVKRRVVGRRSEFPDDCGVWEAKSASTTKTYYELVNENLLCVTMRNEKYCRLKQKKWVPVNPQPSHIVTLIRFYSKLKRDHSFQKRVTWLEGTDTAVWEYLGKFPTCVSYHGNTKNNFREYVRTDPKILSAIADKVHSKTPQQIYNDFLEEDSTNAPRDTKQIHSVKYKLLKASNTEGINKKNHMAYAHPVLNMLNKNPFVQYVTSGSGNPLSVILYTEDQIEDIKRFCCDCDETSVFGMDKTYDLGSCFLTLGVFNNRAVIRKSSGEHPVFLGPVYLHWNRSYETYFDFFSHLKSKQLNLGNLVLGSAEKTMVSAAVSCFPEADRILNTRHIEKNLRRHLNEKIDLSSSELKCVEDELLFSDDALIKCDDEFDFYRKSLDLELKYEQALPVLVPYFQNKLVPAMQRMIESRQRKTCLPKKWIKCCEAMKLVMKLIRMKHQNVPDMIGKLHTIVRLQYMDVRRALHDQGSCTISSDFQHHVISDILWASKTSEEKNQAYWKFMKSKIVVEKEK</sequence>
<reference evidence="1 2" key="1">
    <citation type="journal article" date="2024" name="BMC Genomics">
        <title>Genome assembly of redclaw crayfish (Cherax quadricarinatus) provides insights into its immune adaptation and hypoxia tolerance.</title>
        <authorList>
            <person name="Liu Z."/>
            <person name="Zheng J."/>
            <person name="Li H."/>
            <person name="Fang K."/>
            <person name="Wang S."/>
            <person name="He J."/>
            <person name="Zhou D."/>
            <person name="Weng S."/>
            <person name="Chi M."/>
            <person name="Gu Z."/>
            <person name="He J."/>
            <person name="Li F."/>
            <person name="Wang M."/>
        </authorList>
    </citation>
    <scope>NUCLEOTIDE SEQUENCE [LARGE SCALE GENOMIC DNA]</scope>
    <source>
        <strain evidence="1">ZL_2023a</strain>
    </source>
</reference>
<gene>
    <name evidence="1" type="ORF">OTU49_011881</name>
</gene>
<evidence type="ECO:0000313" key="1">
    <source>
        <dbReference type="EMBL" id="KAK8723176.1"/>
    </source>
</evidence>
<dbReference type="EMBL" id="JARKIK010000091">
    <property type="protein sequence ID" value="KAK8723176.1"/>
    <property type="molecule type" value="Genomic_DNA"/>
</dbReference>
<keyword evidence="2" id="KW-1185">Reference proteome</keyword>
<dbReference type="AlphaFoldDB" id="A0AAW0W1V2"/>
<organism evidence="1 2">
    <name type="scientific">Cherax quadricarinatus</name>
    <name type="common">Australian red claw crayfish</name>
    <dbReference type="NCBI Taxonomy" id="27406"/>
    <lineage>
        <taxon>Eukaryota</taxon>
        <taxon>Metazoa</taxon>
        <taxon>Ecdysozoa</taxon>
        <taxon>Arthropoda</taxon>
        <taxon>Crustacea</taxon>
        <taxon>Multicrustacea</taxon>
        <taxon>Malacostraca</taxon>
        <taxon>Eumalacostraca</taxon>
        <taxon>Eucarida</taxon>
        <taxon>Decapoda</taxon>
        <taxon>Pleocyemata</taxon>
        <taxon>Astacidea</taxon>
        <taxon>Parastacoidea</taxon>
        <taxon>Parastacidae</taxon>
        <taxon>Cherax</taxon>
    </lineage>
</organism>
<comment type="caution">
    <text evidence="1">The sequence shown here is derived from an EMBL/GenBank/DDBJ whole genome shotgun (WGS) entry which is preliminary data.</text>
</comment>
<name>A0AAW0W1V2_CHEQU</name>
<evidence type="ECO:0000313" key="2">
    <source>
        <dbReference type="Proteomes" id="UP001445076"/>
    </source>
</evidence>
<feature type="non-terminal residue" evidence="1">
    <location>
        <position position="1"/>
    </location>
</feature>
<dbReference type="Proteomes" id="UP001445076">
    <property type="component" value="Unassembled WGS sequence"/>
</dbReference>
<proteinExistence type="predicted"/>